<feature type="region of interest" description="Disordered" evidence="2">
    <location>
        <begin position="259"/>
        <end position="299"/>
    </location>
</feature>
<feature type="signal peptide" evidence="3">
    <location>
        <begin position="1"/>
        <end position="23"/>
    </location>
</feature>
<dbReference type="PROSITE" id="PS51155">
    <property type="entry name" value="CHIT_BIND_RR_2"/>
    <property type="match status" value="1"/>
</dbReference>
<feature type="chain" id="PRO_5010734608" evidence="3">
    <location>
        <begin position="24"/>
        <end position="299"/>
    </location>
</feature>
<evidence type="ECO:0000256" key="3">
    <source>
        <dbReference type="SAM" id="SignalP"/>
    </source>
</evidence>
<dbReference type="GeneID" id="108739591"/>
<reference evidence="5" key="1">
    <citation type="submission" date="2025-08" db="UniProtKB">
        <authorList>
            <consortium name="RefSeq"/>
        </authorList>
    </citation>
    <scope>IDENTIFICATION</scope>
    <source>
        <tissue evidence="5">Entire body</tissue>
    </source>
</reference>
<dbReference type="PANTHER" id="PTHR10380:SF2">
    <property type="entry name" value="AGAP003037-PA"/>
    <property type="match status" value="1"/>
</dbReference>
<dbReference type="OrthoDB" id="7222477at2759"/>
<dbReference type="STRING" id="224129.A0A1W4WYW0"/>
<dbReference type="InterPro" id="IPR050468">
    <property type="entry name" value="Cuticle_Struct_Prot"/>
</dbReference>
<keyword evidence="1" id="KW-0193">Cuticle</keyword>
<name>A0A1W4WYW0_AGRPL</name>
<evidence type="ECO:0000313" key="5">
    <source>
        <dbReference type="RefSeq" id="XP_018329071.1"/>
    </source>
</evidence>
<organism evidence="4 5">
    <name type="scientific">Agrilus planipennis</name>
    <name type="common">Emerald ash borer</name>
    <name type="synonym">Agrilus marcopoli</name>
    <dbReference type="NCBI Taxonomy" id="224129"/>
    <lineage>
        <taxon>Eukaryota</taxon>
        <taxon>Metazoa</taxon>
        <taxon>Ecdysozoa</taxon>
        <taxon>Arthropoda</taxon>
        <taxon>Hexapoda</taxon>
        <taxon>Insecta</taxon>
        <taxon>Pterygota</taxon>
        <taxon>Neoptera</taxon>
        <taxon>Endopterygota</taxon>
        <taxon>Coleoptera</taxon>
        <taxon>Polyphaga</taxon>
        <taxon>Elateriformia</taxon>
        <taxon>Buprestoidea</taxon>
        <taxon>Buprestidae</taxon>
        <taxon>Agrilinae</taxon>
        <taxon>Agrilus</taxon>
    </lineage>
</organism>
<dbReference type="GO" id="GO:0062129">
    <property type="term" value="C:chitin-based extracellular matrix"/>
    <property type="evidence" value="ECO:0007669"/>
    <property type="project" value="TreeGrafter"/>
</dbReference>
<sequence>MKSGFMLTCFIAVVAVLPTQISSQGPPRLSIPGAVLVDGPRPRRIQAQLQNAAPIPFRRKAIPNALPPPQREVRPVFEEREEVDEPRGSILDEEVARLTSSALNSIRQTQENEQEQEERIEPQRPLAFRPERPLPVTRDNVREPIQRPQQPIRQEAPRPIARPSPPIRQQAVREQYQRPKNAPIDEEEELNRRRKPQVQILRKYRTDNEDGSITWGFENDDGTFKEENIGIDCIIRGKYGYVDPEGERREYTYEAGNKCDEPEEEELDLDLNQPQNIPRPRAENNLQGPRPQFRPQYKS</sequence>
<feature type="compositionally biased region" description="Low complexity" evidence="2">
    <location>
        <begin position="146"/>
        <end position="159"/>
    </location>
</feature>
<dbReference type="FunCoup" id="A0A1W4WYW0">
    <property type="interactions" value="23"/>
</dbReference>
<keyword evidence="3" id="KW-0732">Signal</keyword>
<dbReference type="AlphaFoldDB" id="A0A1W4WYW0"/>
<protein>
    <submittedName>
        <fullName evidence="5">Uncharacterized protein LOC108739591</fullName>
    </submittedName>
</protein>
<dbReference type="RefSeq" id="XP_018329071.1">
    <property type="nucleotide sequence ID" value="XM_018473569.1"/>
</dbReference>
<gene>
    <name evidence="5" type="primary">LOC108739591</name>
</gene>
<dbReference type="InterPro" id="IPR000618">
    <property type="entry name" value="Insect_cuticle"/>
</dbReference>
<feature type="region of interest" description="Disordered" evidence="2">
    <location>
        <begin position="107"/>
        <end position="193"/>
    </location>
</feature>
<dbReference type="PANTHER" id="PTHR10380">
    <property type="entry name" value="CUTICLE PROTEIN"/>
    <property type="match status" value="1"/>
</dbReference>
<proteinExistence type="predicted"/>
<dbReference type="KEGG" id="apln:108739591"/>
<dbReference type="GO" id="GO:0008010">
    <property type="term" value="F:structural constituent of chitin-based larval cuticle"/>
    <property type="evidence" value="ECO:0007669"/>
    <property type="project" value="TreeGrafter"/>
</dbReference>
<accession>A0A1W4WYW0</accession>
<dbReference type="Proteomes" id="UP000192223">
    <property type="component" value="Unplaced"/>
</dbReference>
<evidence type="ECO:0000256" key="1">
    <source>
        <dbReference type="PROSITE-ProRule" id="PRU00497"/>
    </source>
</evidence>
<dbReference type="InParanoid" id="A0A1W4WYW0"/>
<evidence type="ECO:0000313" key="4">
    <source>
        <dbReference type="Proteomes" id="UP000192223"/>
    </source>
</evidence>
<dbReference type="Pfam" id="PF00379">
    <property type="entry name" value="Chitin_bind_4"/>
    <property type="match status" value="1"/>
</dbReference>
<evidence type="ECO:0000256" key="2">
    <source>
        <dbReference type="SAM" id="MobiDB-lite"/>
    </source>
</evidence>
<keyword evidence="4" id="KW-1185">Reference proteome</keyword>